<name>A0A9P5CTL8_CRYP1</name>
<dbReference type="AlphaFoldDB" id="A0A9P5CTL8"/>
<dbReference type="PANTHER" id="PTHR46411:SF3">
    <property type="entry name" value="AAA+ ATPASE DOMAIN-CONTAINING PROTEIN"/>
    <property type="match status" value="1"/>
</dbReference>
<dbReference type="Pfam" id="PF23232">
    <property type="entry name" value="AAA_lid_13"/>
    <property type="match status" value="1"/>
</dbReference>
<dbReference type="CDD" id="cd19481">
    <property type="entry name" value="RecA-like_protease"/>
    <property type="match status" value="1"/>
</dbReference>
<dbReference type="EMBL" id="MU032344">
    <property type="protein sequence ID" value="KAF3769566.1"/>
    <property type="molecule type" value="Genomic_DNA"/>
</dbReference>
<dbReference type="PANTHER" id="PTHR46411">
    <property type="entry name" value="FAMILY ATPASE, PUTATIVE-RELATED"/>
    <property type="match status" value="1"/>
</dbReference>
<dbReference type="Gene3D" id="3.40.50.300">
    <property type="entry name" value="P-loop containing nucleotide triphosphate hydrolases"/>
    <property type="match status" value="1"/>
</dbReference>
<evidence type="ECO:0000256" key="1">
    <source>
        <dbReference type="SAM" id="Coils"/>
    </source>
</evidence>
<evidence type="ECO:0000313" key="3">
    <source>
        <dbReference type="EMBL" id="KAF3769566.1"/>
    </source>
</evidence>
<dbReference type="OrthoDB" id="10042665at2759"/>
<comment type="caution">
    <text evidence="3">The sequence shown here is derived from an EMBL/GenBank/DDBJ whole genome shotgun (WGS) entry which is preliminary data.</text>
</comment>
<dbReference type="RefSeq" id="XP_040780527.1">
    <property type="nucleotide sequence ID" value="XM_040916035.1"/>
</dbReference>
<dbReference type="SMART" id="SM00382">
    <property type="entry name" value="AAA"/>
    <property type="match status" value="1"/>
</dbReference>
<keyword evidence="3" id="KW-0378">Hydrolase</keyword>
<dbReference type="Pfam" id="PF22942">
    <property type="entry name" value="DUF7025"/>
    <property type="match status" value="1"/>
</dbReference>
<dbReference type="Proteomes" id="UP000803844">
    <property type="component" value="Unassembled WGS sequence"/>
</dbReference>
<feature type="non-terminal residue" evidence="3">
    <location>
        <position position="850"/>
    </location>
</feature>
<accession>A0A9P5CTL8</accession>
<dbReference type="InterPro" id="IPR003959">
    <property type="entry name" value="ATPase_AAA_core"/>
</dbReference>
<dbReference type="GO" id="GO:0016887">
    <property type="term" value="F:ATP hydrolysis activity"/>
    <property type="evidence" value="ECO:0007669"/>
    <property type="project" value="InterPro"/>
</dbReference>
<gene>
    <name evidence="3" type="ORF">M406DRAFT_236232</name>
</gene>
<dbReference type="GeneID" id="63833164"/>
<dbReference type="SUPFAM" id="SSF52540">
    <property type="entry name" value="P-loop containing nucleoside triphosphate hydrolases"/>
    <property type="match status" value="1"/>
</dbReference>
<protein>
    <submittedName>
        <fullName evidence="3">P-loop containing nucleoside triphosphate hydrolase protein</fullName>
    </submittedName>
</protein>
<feature type="non-terminal residue" evidence="3">
    <location>
        <position position="1"/>
    </location>
</feature>
<dbReference type="GO" id="GO:0005524">
    <property type="term" value="F:ATP binding"/>
    <property type="evidence" value="ECO:0007669"/>
    <property type="project" value="InterPro"/>
</dbReference>
<sequence length="850" mass="99868">RNQRIVATRHADAQRWRTKKPEVGKIDMENFKNRYCWTTEYEEYAVEALVGPWDLHEQYRDEKKRRQPQDFFRRQSNIGMLSGLTMPGMRAENLNRDFRGPNGKSYAAPDVDLSELYIHRIRINSIPILGYLTDFMGLSSEREQPRTFMRPYMTLVYFQPYMKKMLARLEERLADAEGDTEENDASDAEEEIASIYTAELESIRYDVEEQNKEIERLMTSAEALQDMRCYVRFMEKEIMPHFEFLRGQQAEKVIFDDLWCVFRPGDLIYSHNMGPNSDRGEELWRLYRVRIPRFTTSYEHVGSRTGENGQYRADDKVTLYCYHIDYDGSTYGAVRRKFDIPYFPGRRAIRSLAVYPLRFAKNCDGILESLRSRGQKFQNAFAQRHQSYQNWTLETELKTSSEFIEGHVIVDFEETFKKMPHWCPSFHHPSINKETTFDENHEDWDILFWKDKPDEASSSYFVCVDRIIQDHAIQLFERRDLFYEDRFWERQSKTFGFDTYDSPEQATTIKDADLVLLPKRSFAYTLRERKFVTIDINHLRPVPIDIGIFDSLKISRDYKDIIRGLISSHFQKKELERLYTSRSVEGLSQDLIRGKGKGLVVLLHGAPGVGKTATAEAVAMENNKPLFTITCGDLGLTPSEVETSLNDIFRLAHKWECVLLLDEADVFLSQRSRFDLKRNALVSVFLRVLEYYNGLLFLTTNRVGTIDEAFKSRIHMSLYYPPLNKIQTTEIFRLNVLKLRQIEQQKSSLINKPQLIINEKDIIEFAEKHFDENNAKGGCWNGRQIRNSFQIASSLAYYHYEKKVREALTTMQEPPKAPELDSRFFNTVQHATHHFNQYMEETKGWSDADL</sequence>
<dbReference type="InterPro" id="IPR027417">
    <property type="entry name" value="P-loop_NTPase"/>
</dbReference>
<evidence type="ECO:0000313" key="4">
    <source>
        <dbReference type="Proteomes" id="UP000803844"/>
    </source>
</evidence>
<dbReference type="InterPro" id="IPR056599">
    <property type="entry name" value="AAA_lid_fung"/>
</dbReference>
<feature type="domain" description="AAA+ ATPase" evidence="2">
    <location>
        <begin position="597"/>
        <end position="724"/>
    </location>
</feature>
<keyword evidence="1" id="KW-0175">Coiled coil</keyword>
<organism evidence="3 4">
    <name type="scientific">Cryphonectria parasitica (strain ATCC 38755 / EP155)</name>
    <dbReference type="NCBI Taxonomy" id="660469"/>
    <lineage>
        <taxon>Eukaryota</taxon>
        <taxon>Fungi</taxon>
        <taxon>Dikarya</taxon>
        <taxon>Ascomycota</taxon>
        <taxon>Pezizomycotina</taxon>
        <taxon>Sordariomycetes</taxon>
        <taxon>Sordariomycetidae</taxon>
        <taxon>Diaporthales</taxon>
        <taxon>Cryphonectriaceae</taxon>
        <taxon>Cryphonectria-Endothia species complex</taxon>
        <taxon>Cryphonectria</taxon>
    </lineage>
</organism>
<dbReference type="Pfam" id="PF00004">
    <property type="entry name" value="AAA"/>
    <property type="match status" value="1"/>
</dbReference>
<feature type="coiled-coil region" evidence="1">
    <location>
        <begin position="166"/>
        <end position="227"/>
    </location>
</feature>
<proteinExistence type="predicted"/>
<evidence type="ECO:0000259" key="2">
    <source>
        <dbReference type="SMART" id="SM00382"/>
    </source>
</evidence>
<reference evidence="3" key="1">
    <citation type="journal article" date="2020" name="Phytopathology">
        <title>Genome sequence of the chestnut blight fungus Cryphonectria parasitica EP155: A fundamental resource for an archetypical invasive plant pathogen.</title>
        <authorList>
            <person name="Crouch J.A."/>
            <person name="Dawe A."/>
            <person name="Aerts A."/>
            <person name="Barry K."/>
            <person name="Churchill A.C.L."/>
            <person name="Grimwood J."/>
            <person name="Hillman B."/>
            <person name="Milgroom M.G."/>
            <person name="Pangilinan J."/>
            <person name="Smith M."/>
            <person name="Salamov A."/>
            <person name="Schmutz J."/>
            <person name="Yadav J."/>
            <person name="Grigoriev I.V."/>
            <person name="Nuss D."/>
        </authorList>
    </citation>
    <scope>NUCLEOTIDE SEQUENCE</scope>
    <source>
        <strain evidence="3">EP155</strain>
    </source>
</reference>
<keyword evidence="4" id="KW-1185">Reference proteome</keyword>
<dbReference type="InterPro" id="IPR003593">
    <property type="entry name" value="AAA+_ATPase"/>
</dbReference>
<dbReference type="InterPro" id="IPR054289">
    <property type="entry name" value="DUF7025"/>
</dbReference>